<accession>A0A9P0JLM8</accession>
<evidence type="ECO:0000259" key="4">
    <source>
        <dbReference type="PROSITE" id="PS50279"/>
    </source>
</evidence>
<dbReference type="OrthoDB" id="5950222at2759"/>
<dbReference type="InterPro" id="IPR020901">
    <property type="entry name" value="Prtase_inh_Kunz-CS"/>
</dbReference>
<dbReference type="InterPro" id="IPR002223">
    <property type="entry name" value="Kunitz_BPTI"/>
</dbReference>
<dbReference type="PROSITE" id="PS00280">
    <property type="entry name" value="BPTI_KUNITZ_1"/>
    <property type="match status" value="1"/>
</dbReference>
<evidence type="ECO:0000313" key="5">
    <source>
        <dbReference type="EMBL" id="CAH1955307.1"/>
    </source>
</evidence>
<proteinExistence type="predicted"/>
<dbReference type="SMART" id="SM00131">
    <property type="entry name" value="KU"/>
    <property type="match status" value="1"/>
</dbReference>
<feature type="domain" description="BPTI/Kunitz inhibitor" evidence="4">
    <location>
        <begin position="2"/>
        <end position="52"/>
    </location>
</feature>
<dbReference type="Proteomes" id="UP001152888">
    <property type="component" value="Unassembled WGS sequence"/>
</dbReference>
<sequence>MCFSEPDPGQCGGNYHKFYYDRRDGVCKVFVYGGCGGNRNNFDTMEECLTGCGASQGNNRI</sequence>
<dbReference type="InterPro" id="IPR036880">
    <property type="entry name" value="Kunitz_BPTI_sf"/>
</dbReference>
<dbReference type="SUPFAM" id="SSF57362">
    <property type="entry name" value="BPTI-like"/>
    <property type="match status" value="1"/>
</dbReference>
<dbReference type="Gene3D" id="4.10.410.10">
    <property type="entry name" value="Pancreatic trypsin inhibitor Kunitz domain"/>
    <property type="match status" value="1"/>
</dbReference>
<dbReference type="Pfam" id="PF00014">
    <property type="entry name" value="Kunitz_BPTI"/>
    <property type="match status" value="1"/>
</dbReference>
<dbReference type="AlphaFoldDB" id="A0A9P0JLM8"/>
<gene>
    <name evidence="5" type="ORF">ACAOBT_LOCUS1025</name>
</gene>
<keyword evidence="6" id="KW-1185">Reference proteome</keyword>
<protein>
    <recommendedName>
        <fullName evidence="4">BPTI/Kunitz inhibitor domain-containing protein</fullName>
    </recommendedName>
</protein>
<evidence type="ECO:0000256" key="1">
    <source>
        <dbReference type="ARBA" id="ARBA00022690"/>
    </source>
</evidence>
<evidence type="ECO:0000256" key="3">
    <source>
        <dbReference type="ARBA" id="ARBA00023157"/>
    </source>
</evidence>
<evidence type="ECO:0000313" key="6">
    <source>
        <dbReference type="Proteomes" id="UP001152888"/>
    </source>
</evidence>
<organism evidence="5 6">
    <name type="scientific">Acanthoscelides obtectus</name>
    <name type="common">Bean weevil</name>
    <name type="synonym">Bruchus obtectus</name>
    <dbReference type="NCBI Taxonomy" id="200917"/>
    <lineage>
        <taxon>Eukaryota</taxon>
        <taxon>Metazoa</taxon>
        <taxon>Ecdysozoa</taxon>
        <taxon>Arthropoda</taxon>
        <taxon>Hexapoda</taxon>
        <taxon>Insecta</taxon>
        <taxon>Pterygota</taxon>
        <taxon>Neoptera</taxon>
        <taxon>Endopterygota</taxon>
        <taxon>Coleoptera</taxon>
        <taxon>Polyphaga</taxon>
        <taxon>Cucujiformia</taxon>
        <taxon>Chrysomeloidea</taxon>
        <taxon>Chrysomelidae</taxon>
        <taxon>Bruchinae</taxon>
        <taxon>Bruchini</taxon>
        <taxon>Acanthoscelides</taxon>
    </lineage>
</organism>
<evidence type="ECO:0000256" key="2">
    <source>
        <dbReference type="ARBA" id="ARBA00022900"/>
    </source>
</evidence>
<dbReference type="PANTHER" id="PTHR10083:SF374">
    <property type="entry name" value="BPTI_KUNITZ INHIBITOR DOMAIN-CONTAINING PROTEIN"/>
    <property type="match status" value="1"/>
</dbReference>
<reference evidence="5" key="1">
    <citation type="submission" date="2022-03" db="EMBL/GenBank/DDBJ databases">
        <authorList>
            <person name="Sayadi A."/>
        </authorList>
    </citation>
    <scope>NUCLEOTIDE SEQUENCE</scope>
</reference>
<dbReference type="GO" id="GO:0004867">
    <property type="term" value="F:serine-type endopeptidase inhibitor activity"/>
    <property type="evidence" value="ECO:0007669"/>
    <property type="project" value="UniProtKB-KW"/>
</dbReference>
<dbReference type="PRINTS" id="PR00759">
    <property type="entry name" value="BASICPTASE"/>
</dbReference>
<dbReference type="CDD" id="cd00109">
    <property type="entry name" value="Kunitz-type"/>
    <property type="match status" value="1"/>
</dbReference>
<dbReference type="PROSITE" id="PS50279">
    <property type="entry name" value="BPTI_KUNITZ_2"/>
    <property type="match status" value="1"/>
</dbReference>
<name>A0A9P0JLM8_ACAOB</name>
<dbReference type="GO" id="GO:0005615">
    <property type="term" value="C:extracellular space"/>
    <property type="evidence" value="ECO:0007669"/>
    <property type="project" value="TreeGrafter"/>
</dbReference>
<dbReference type="FunFam" id="4.10.410.10:FF:000020">
    <property type="entry name" value="Collagen, type VI, alpha 3"/>
    <property type="match status" value="1"/>
</dbReference>
<keyword evidence="1" id="KW-0646">Protease inhibitor</keyword>
<keyword evidence="3" id="KW-1015">Disulfide bond</keyword>
<keyword evidence="2" id="KW-0722">Serine protease inhibitor</keyword>
<comment type="caution">
    <text evidence="5">The sequence shown here is derived from an EMBL/GenBank/DDBJ whole genome shotgun (WGS) entry which is preliminary data.</text>
</comment>
<dbReference type="EMBL" id="CAKOFQ010006660">
    <property type="protein sequence ID" value="CAH1955307.1"/>
    <property type="molecule type" value="Genomic_DNA"/>
</dbReference>
<dbReference type="PANTHER" id="PTHR10083">
    <property type="entry name" value="KUNITZ-TYPE PROTEASE INHIBITOR-RELATED"/>
    <property type="match status" value="1"/>
</dbReference>
<dbReference type="InterPro" id="IPR050098">
    <property type="entry name" value="TFPI/VKTCI-like"/>
</dbReference>